<feature type="region of interest" description="Disordered" evidence="1">
    <location>
        <begin position="1"/>
        <end position="25"/>
    </location>
</feature>
<feature type="compositionally biased region" description="Polar residues" evidence="1">
    <location>
        <begin position="1"/>
        <end position="11"/>
    </location>
</feature>
<organism evidence="2 3">
    <name type="scientific">Halocaridina rubra</name>
    <name type="common">Hawaiian red shrimp</name>
    <dbReference type="NCBI Taxonomy" id="373956"/>
    <lineage>
        <taxon>Eukaryota</taxon>
        <taxon>Metazoa</taxon>
        <taxon>Ecdysozoa</taxon>
        <taxon>Arthropoda</taxon>
        <taxon>Crustacea</taxon>
        <taxon>Multicrustacea</taxon>
        <taxon>Malacostraca</taxon>
        <taxon>Eumalacostraca</taxon>
        <taxon>Eucarida</taxon>
        <taxon>Decapoda</taxon>
        <taxon>Pleocyemata</taxon>
        <taxon>Caridea</taxon>
        <taxon>Atyoidea</taxon>
        <taxon>Atyidae</taxon>
        <taxon>Halocaridina</taxon>
    </lineage>
</organism>
<evidence type="ECO:0000313" key="3">
    <source>
        <dbReference type="Proteomes" id="UP001381693"/>
    </source>
</evidence>
<gene>
    <name evidence="2" type="ORF">SK128_028018</name>
</gene>
<dbReference type="AlphaFoldDB" id="A0AAN8WZT3"/>
<sequence>MCKQQLHQQTKSNRKAVKSGNRREDMFREPLLVVTLLLGEGERHGRDTQEIGHGLDKEPAIGFRRLQQTHIQAKYEGGGTPAAGEEGNGGGRDGGEGISGKEEG</sequence>
<protein>
    <submittedName>
        <fullName evidence="2">Uncharacterized protein</fullName>
    </submittedName>
</protein>
<accession>A0AAN8WZT3</accession>
<feature type="region of interest" description="Disordered" evidence="1">
    <location>
        <begin position="74"/>
        <end position="104"/>
    </location>
</feature>
<evidence type="ECO:0000256" key="1">
    <source>
        <dbReference type="SAM" id="MobiDB-lite"/>
    </source>
</evidence>
<feature type="compositionally biased region" description="Basic and acidic residues" evidence="1">
    <location>
        <begin position="93"/>
        <end position="104"/>
    </location>
</feature>
<comment type="caution">
    <text evidence="2">The sequence shown here is derived from an EMBL/GenBank/DDBJ whole genome shotgun (WGS) entry which is preliminary data.</text>
</comment>
<dbReference type="Proteomes" id="UP001381693">
    <property type="component" value="Unassembled WGS sequence"/>
</dbReference>
<evidence type="ECO:0000313" key="2">
    <source>
        <dbReference type="EMBL" id="KAK7069410.1"/>
    </source>
</evidence>
<feature type="compositionally biased region" description="Gly residues" evidence="1">
    <location>
        <begin position="76"/>
        <end position="92"/>
    </location>
</feature>
<keyword evidence="3" id="KW-1185">Reference proteome</keyword>
<reference evidence="2 3" key="1">
    <citation type="submission" date="2023-11" db="EMBL/GenBank/DDBJ databases">
        <title>Halocaridina rubra genome assembly.</title>
        <authorList>
            <person name="Smith C."/>
        </authorList>
    </citation>
    <scope>NUCLEOTIDE SEQUENCE [LARGE SCALE GENOMIC DNA]</scope>
    <source>
        <strain evidence="2">EP-1</strain>
        <tissue evidence="2">Whole</tissue>
    </source>
</reference>
<proteinExistence type="predicted"/>
<name>A0AAN8WZT3_HALRR</name>
<dbReference type="EMBL" id="JAXCGZ010016526">
    <property type="protein sequence ID" value="KAK7069410.1"/>
    <property type="molecule type" value="Genomic_DNA"/>
</dbReference>